<organism evidence="6 7">
    <name type="scientific">Streptosporangium nondiastaticum</name>
    <dbReference type="NCBI Taxonomy" id="35764"/>
    <lineage>
        <taxon>Bacteria</taxon>
        <taxon>Bacillati</taxon>
        <taxon>Actinomycetota</taxon>
        <taxon>Actinomycetes</taxon>
        <taxon>Streptosporangiales</taxon>
        <taxon>Streptosporangiaceae</taxon>
        <taxon>Streptosporangium</taxon>
    </lineage>
</organism>
<dbReference type="PRINTS" id="PR00411">
    <property type="entry name" value="PNDRDTASEI"/>
</dbReference>
<evidence type="ECO:0000313" key="6">
    <source>
        <dbReference type="EMBL" id="PSJ24449.1"/>
    </source>
</evidence>
<proteinExistence type="predicted"/>
<comment type="cofactor">
    <cofactor evidence="1">
        <name>FAD</name>
        <dbReference type="ChEBI" id="CHEBI:57692"/>
    </cofactor>
</comment>
<evidence type="ECO:0000313" key="7">
    <source>
        <dbReference type="Proteomes" id="UP000242427"/>
    </source>
</evidence>
<dbReference type="Pfam" id="PF07992">
    <property type="entry name" value="Pyr_redox_2"/>
    <property type="match status" value="1"/>
</dbReference>
<name>A0A9X7JJ87_9ACTN</name>
<dbReference type="InterPro" id="IPR023753">
    <property type="entry name" value="FAD/NAD-binding_dom"/>
</dbReference>
<feature type="region of interest" description="Disordered" evidence="4">
    <location>
        <begin position="122"/>
        <end position="142"/>
    </location>
</feature>
<evidence type="ECO:0000256" key="2">
    <source>
        <dbReference type="ARBA" id="ARBA00022630"/>
    </source>
</evidence>
<protein>
    <submittedName>
        <fullName evidence="6">NAD(P)/FAD-dependent oxidoreductase</fullName>
    </submittedName>
</protein>
<dbReference type="Proteomes" id="UP000242427">
    <property type="component" value="Unassembled WGS sequence"/>
</dbReference>
<evidence type="ECO:0000259" key="5">
    <source>
        <dbReference type="Pfam" id="PF07992"/>
    </source>
</evidence>
<evidence type="ECO:0000256" key="3">
    <source>
        <dbReference type="ARBA" id="ARBA00022827"/>
    </source>
</evidence>
<evidence type="ECO:0000256" key="4">
    <source>
        <dbReference type="SAM" id="MobiDB-lite"/>
    </source>
</evidence>
<evidence type="ECO:0000256" key="1">
    <source>
        <dbReference type="ARBA" id="ARBA00001974"/>
    </source>
</evidence>
<dbReference type="AlphaFoldDB" id="A0A9X7JJ87"/>
<feature type="non-terminal residue" evidence="6">
    <location>
        <position position="142"/>
    </location>
</feature>
<dbReference type="PANTHER" id="PTHR43429:SF3">
    <property type="entry name" value="NITRITE REDUCTASE [NAD(P)H]"/>
    <property type="match status" value="1"/>
</dbReference>
<feature type="compositionally biased region" description="Low complexity" evidence="4">
    <location>
        <begin position="130"/>
        <end position="142"/>
    </location>
</feature>
<dbReference type="InterPro" id="IPR036188">
    <property type="entry name" value="FAD/NAD-bd_sf"/>
</dbReference>
<feature type="domain" description="FAD/NAD(P)-binding" evidence="5">
    <location>
        <begin position="4"/>
        <end position="113"/>
    </location>
</feature>
<comment type="caution">
    <text evidence="6">The sequence shown here is derived from an EMBL/GenBank/DDBJ whole genome shotgun (WGS) entry which is preliminary data.</text>
</comment>
<dbReference type="SUPFAM" id="SSF51905">
    <property type="entry name" value="FAD/NAD(P)-binding domain"/>
    <property type="match status" value="1"/>
</dbReference>
<dbReference type="GO" id="GO:0016491">
    <property type="term" value="F:oxidoreductase activity"/>
    <property type="evidence" value="ECO:0007669"/>
    <property type="project" value="InterPro"/>
</dbReference>
<dbReference type="PANTHER" id="PTHR43429">
    <property type="entry name" value="PYRIDINE NUCLEOTIDE-DISULFIDE OXIDOREDUCTASE DOMAIN-CONTAINING"/>
    <property type="match status" value="1"/>
</dbReference>
<keyword evidence="2" id="KW-0285">Flavoprotein</keyword>
<dbReference type="Gene3D" id="3.50.50.60">
    <property type="entry name" value="FAD/NAD(P)-binding domain"/>
    <property type="match status" value="1"/>
</dbReference>
<gene>
    <name evidence="6" type="ORF">B7P34_33385</name>
</gene>
<accession>A0A9X7JJ87</accession>
<keyword evidence="7" id="KW-1185">Reference proteome</keyword>
<sequence>MTRRIAVVGAGMAAARFAERFQAFGGDAEVTLYGAEPRAPYNRVLLADVLTGRYAADDLTLPSGDARLRTGCEVSALDTVAHTLRLVDGEDVPYDELVLATGAEPVLPEGAGVAHTLRPADGGHVPYDEPAPAAGVGPVAAR</sequence>
<keyword evidence="3" id="KW-0274">FAD</keyword>
<dbReference type="InterPro" id="IPR050260">
    <property type="entry name" value="FAD-bd_OxRdtase"/>
</dbReference>
<dbReference type="EMBL" id="PXWG01000191">
    <property type="protein sequence ID" value="PSJ24449.1"/>
    <property type="molecule type" value="Genomic_DNA"/>
</dbReference>
<dbReference type="RefSeq" id="WP_189383253.1">
    <property type="nucleotide sequence ID" value="NZ_PXWG01000191.1"/>
</dbReference>
<reference evidence="6 7" key="1">
    <citation type="submission" date="2018-03" db="EMBL/GenBank/DDBJ databases">
        <title>Chitinolytic properties of Streptosporangium nondiastaticum TBG75A20.</title>
        <authorList>
            <person name="Gayathri V."/>
            <person name="Shiburaj S."/>
        </authorList>
    </citation>
    <scope>NUCLEOTIDE SEQUENCE [LARGE SCALE GENOMIC DNA]</scope>
    <source>
        <strain evidence="6 7">TBG75A20</strain>
    </source>
</reference>